<comment type="catalytic activity">
    <reaction evidence="17">
        <text>L-threonyl-[protein] + ATP = O-phospho-L-threonyl-[protein] + ADP + H(+)</text>
        <dbReference type="Rhea" id="RHEA:46608"/>
        <dbReference type="Rhea" id="RHEA-COMP:11060"/>
        <dbReference type="Rhea" id="RHEA-COMP:11605"/>
        <dbReference type="ChEBI" id="CHEBI:15378"/>
        <dbReference type="ChEBI" id="CHEBI:30013"/>
        <dbReference type="ChEBI" id="CHEBI:30616"/>
        <dbReference type="ChEBI" id="CHEBI:61977"/>
        <dbReference type="ChEBI" id="CHEBI:456216"/>
        <dbReference type="EC" id="2.7.11.1"/>
    </reaction>
</comment>
<feature type="domain" description="Protein kinase" evidence="22">
    <location>
        <begin position="325"/>
        <end position="575"/>
    </location>
</feature>
<evidence type="ECO:0000256" key="8">
    <source>
        <dbReference type="ARBA" id="ARBA00022729"/>
    </source>
</evidence>
<dbReference type="InterPro" id="IPR017441">
    <property type="entry name" value="Protein_kinase_ATP_BS"/>
</dbReference>
<evidence type="ECO:0000256" key="2">
    <source>
        <dbReference type="ARBA" id="ARBA00012513"/>
    </source>
</evidence>
<keyword evidence="11" id="KW-0418">Kinase</keyword>
<keyword evidence="24" id="KW-1185">Reference proteome</keyword>
<dbReference type="eggNOG" id="ENOG502QW9B">
    <property type="taxonomic scope" value="Eukaryota"/>
</dbReference>
<dbReference type="FunFam" id="3.80.10.10:FF:001541">
    <property type="entry name" value="Uncharacterized protein"/>
    <property type="match status" value="1"/>
</dbReference>
<dbReference type="PROSITE" id="PS00108">
    <property type="entry name" value="PROTEIN_KINASE_ST"/>
    <property type="match status" value="2"/>
</dbReference>
<accession>F6HMD2</accession>
<dbReference type="InterPro" id="IPR001611">
    <property type="entry name" value="Leu-rich_rpt"/>
</dbReference>
<keyword evidence="9" id="KW-0677">Repeat</keyword>
<dbReference type="PANTHER" id="PTHR48006">
    <property type="entry name" value="LEUCINE-RICH REPEAT-CONTAINING PROTEIN DDB_G0281931-RELATED"/>
    <property type="match status" value="1"/>
</dbReference>
<dbReference type="EC" id="2.7.11.1" evidence="2"/>
<dbReference type="InParanoid" id="F6HMD2"/>
<dbReference type="GO" id="GO:0005524">
    <property type="term" value="F:ATP binding"/>
    <property type="evidence" value="ECO:0007669"/>
    <property type="project" value="UniProtKB-UniRule"/>
</dbReference>
<dbReference type="Pfam" id="PF11721">
    <property type="entry name" value="Malectin"/>
    <property type="match status" value="2"/>
</dbReference>
<feature type="region of interest" description="Disordered" evidence="20">
    <location>
        <begin position="1480"/>
        <end position="1511"/>
    </location>
</feature>
<dbReference type="CDD" id="cd14066">
    <property type="entry name" value="STKc_IRAK"/>
    <property type="match status" value="1"/>
</dbReference>
<evidence type="ECO:0000256" key="19">
    <source>
        <dbReference type="PROSITE-ProRule" id="PRU10141"/>
    </source>
</evidence>
<dbReference type="PROSITE" id="PS50011">
    <property type="entry name" value="PROTEIN_KINASE_DOM"/>
    <property type="match status" value="2"/>
</dbReference>
<evidence type="ECO:0000256" key="13">
    <source>
        <dbReference type="ARBA" id="ARBA00022989"/>
    </source>
</evidence>
<comment type="subcellular location">
    <subcellularLocation>
        <location evidence="1">Membrane</location>
        <topology evidence="1">Single-pass type I membrane protein</topology>
    </subcellularLocation>
</comment>
<evidence type="ECO:0000256" key="18">
    <source>
        <dbReference type="ARBA" id="ARBA00048679"/>
    </source>
</evidence>
<feature type="transmembrane region" description="Helical" evidence="21">
    <location>
        <begin position="1121"/>
        <end position="1140"/>
    </location>
</feature>
<evidence type="ECO:0000256" key="9">
    <source>
        <dbReference type="ARBA" id="ARBA00022737"/>
    </source>
</evidence>
<dbReference type="FunFam" id="1.10.510.10:FF:000044">
    <property type="entry name" value="Putative LRR receptor-like serine/threonine-protein kinase"/>
    <property type="match status" value="2"/>
</dbReference>
<evidence type="ECO:0000256" key="11">
    <source>
        <dbReference type="ARBA" id="ARBA00022777"/>
    </source>
</evidence>
<dbReference type="FunFam" id="3.30.200.20:FF:000217">
    <property type="entry name" value="probable LRR receptor-like serine/threonine-protein kinase At1g53430"/>
    <property type="match status" value="2"/>
</dbReference>
<evidence type="ECO:0000256" key="21">
    <source>
        <dbReference type="SAM" id="Phobius"/>
    </source>
</evidence>
<comment type="catalytic activity">
    <reaction evidence="18">
        <text>L-seryl-[protein] + ATP = O-phospho-L-seryl-[protein] + ADP + H(+)</text>
        <dbReference type="Rhea" id="RHEA:17989"/>
        <dbReference type="Rhea" id="RHEA-COMP:9863"/>
        <dbReference type="Rhea" id="RHEA-COMP:11604"/>
        <dbReference type="ChEBI" id="CHEBI:15378"/>
        <dbReference type="ChEBI" id="CHEBI:29999"/>
        <dbReference type="ChEBI" id="CHEBI:30616"/>
        <dbReference type="ChEBI" id="CHEBI:83421"/>
        <dbReference type="ChEBI" id="CHEBI:456216"/>
        <dbReference type="EC" id="2.7.11.1"/>
    </reaction>
</comment>
<keyword evidence="6" id="KW-0808">Transferase</keyword>
<evidence type="ECO:0000256" key="3">
    <source>
        <dbReference type="ARBA" id="ARBA00022527"/>
    </source>
</evidence>
<keyword evidence="12 19" id="KW-0067">ATP-binding</keyword>
<keyword evidence="8" id="KW-0732">Signal</keyword>
<dbReference type="InterPro" id="IPR008271">
    <property type="entry name" value="Ser/Thr_kinase_AS"/>
</dbReference>
<reference evidence="24" key="1">
    <citation type="journal article" date="2007" name="Nature">
        <title>The grapevine genome sequence suggests ancestral hexaploidization in major angiosperm phyla.</title>
        <authorList>
            <consortium name="The French-Italian Public Consortium for Grapevine Genome Characterization."/>
            <person name="Jaillon O."/>
            <person name="Aury J.-M."/>
            <person name="Noel B."/>
            <person name="Policriti A."/>
            <person name="Clepet C."/>
            <person name="Casagrande A."/>
            <person name="Choisne N."/>
            <person name="Aubourg S."/>
            <person name="Vitulo N."/>
            <person name="Jubin C."/>
            <person name="Vezzi A."/>
            <person name="Legeai F."/>
            <person name="Hugueney P."/>
            <person name="Dasilva C."/>
            <person name="Horner D."/>
            <person name="Mica E."/>
            <person name="Jublot D."/>
            <person name="Poulain J."/>
            <person name="Bruyere C."/>
            <person name="Billault A."/>
            <person name="Segurens B."/>
            <person name="Gouyvenoux M."/>
            <person name="Ugarte E."/>
            <person name="Cattonaro F."/>
            <person name="Anthouard V."/>
            <person name="Vico V."/>
            <person name="Del Fabbro C."/>
            <person name="Alaux M."/>
            <person name="Di Gaspero G."/>
            <person name="Dumas V."/>
            <person name="Felice N."/>
            <person name="Paillard S."/>
            <person name="Juman I."/>
            <person name="Moroldo M."/>
            <person name="Scalabrin S."/>
            <person name="Canaguier A."/>
            <person name="Le Clainche I."/>
            <person name="Malacrida G."/>
            <person name="Durand E."/>
            <person name="Pesole G."/>
            <person name="Laucou V."/>
            <person name="Chatelet P."/>
            <person name="Merdinoglu D."/>
            <person name="Delledonne M."/>
            <person name="Pezzotti M."/>
            <person name="Lecharny A."/>
            <person name="Scarpelli C."/>
            <person name="Artiguenave F."/>
            <person name="Pe M.E."/>
            <person name="Valle G."/>
            <person name="Morgante M."/>
            <person name="Caboche M."/>
            <person name="Adam-Blondon A.-F."/>
            <person name="Weissenbach J."/>
            <person name="Quetier F."/>
            <person name="Wincker P."/>
        </authorList>
    </citation>
    <scope>NUCLEOTIDE SEQUENCE [LARGE SCALE GENOMIC DNA]</scope>
    <source>
        <strain evidence="24">cv. Pinot noir / PN40024</strain>
    </source>
</reference>
<sequence length="1511" mass="167929">MSVSTSYDLSYNNFSWQGPEQPACQENMNLNVNLYRSSSMENNLRAVLPCSKNDNCPQYACSFHVNCGGDDLTIKESKRKVFYEGDAEVEGGTAKYFRSKNSYWGLSSTGDFMDDNNDQNMRYIETLSSGNISGVYTTARLSPLSLTYFGYCLENGDYTLQLHFAEIYFTNDKTYDSLGKRLFDIYIQEQLVHKDFNIEDEARGARKPVMKQFNTSVTNNVLEIRFYWAGKGTTRIPSRGVYGPLISAISVHPNFKSCSSSGKKGMTAYIIGGVVGLCIILLILGFLQWKGCLRGRKREEKDPEGLDLQTSSFTLKQIKNATNNFDSANKIGEGGFGPVFKGLLSDGTTVAVKQLSSGSRQGDQLLLVYEYMENNSLARALFGPENSQLILDWPTRLKICIGIAKGLAFLHEESRLKIVHRDIKATNVLLDRDLNPKISDFGLARLDDGGKSHISTRIAGTIGYMAPEYALRGYLTYKADVYSFGIVVLEIVSGKNNDYMPSNSCFCLLDWACHLQQSGKLLELVDEALGSEVREEEAEMMVKMAILCTNASPSLRPTMSEVVSMLEGRKPTPDIILEPNSHNEDVRFKAIRDFRQEKRNQSLTGIQTQNSTAPTELYYSSASGVDFCEINPASKSYQANSRREMATVVHIPLLILLLHTCFGSTSVEALAGHLPDEEKGVLEEIAEQLGKKDWKFELNPCDGNSNWNTLGSRSNPFYNNTITCNCSFPNGECHVDSISLKGQDLAGVLPPALAKLSYLKKIDLARNYLSGNIPPEWETTKLETLSISMNRLSGRIPNFLGNITTLKNLGLEGNLFSGTVPPELGKLVDLQKLILNSNNLTGPLPQALAHLTNLKELRISSNNFTGKIPSFIQSWKQLQQLEIQASGLEGPIPSNISVLSNLTELCLIGNQLNGNIPDGIKGRQSRTELGGCLKNYPCQKGDQYEGGSAKFHPMTDYWGFSSTGHFWDHNRTINDYIAQNVSVLGMNHSELYTRARLSPLSFTYYGRCLADGNYTVKIHFAEIIIRGNKSFHSLGRRIFNVYIQGKLELEDFNIVQAAQGVDKVVVKEFKAVVKNKTLEIRFHWAGKGTTAIPSRGTYGPLISAISVESDFKPPSNGKKKILIAVLVSVLVFIFTILGLICWKCYFGQRTSREQELRGLDLQTGLFTLRQIKAATNSFDAANKIGEGGFGSVYKGTLLDGTIIAVKQLSTKSKQGSREFVNEIGMISALQHPNLVRLYGCCVEGNQLILVYEYMENNSLARALFGKVEYRLNLDWSTRQRICVGIARGLAFLHEGSTLKIVHRDIKANNILLDTNLNPKISDFGLAKLDEEDNTHISTRVAGTIGYMAPEYALWGYLTYKADVYSFGVVALELVAGKNNMKYRPNEDYFCLLDWAFVLQQKGNLMELVDPNLGTEFKKEEAIRMIKVALLCTNASPALRPTMSAVVSMLKGQTVVQEYPLNPSIYGDEFGFEALRGQHDQTQLQSSSEIEPLNHSSRTARSGSSFTSSQDP</sequence>
<evidence type="ECO:0000256" key="1">
    <source>
        <dbReference type="ARBA" id="ARBA00004479"/>
    </source>
</evidence>
<protein>
    <recommendedName>
        <fullName evidence="2">non-specific serine/threonine protein kinase</fullName>
        <ecNumber evidence="2">2.7.11.1</ecNumber>
    </recommendedName>
</protein>
<gene>
    <name evidence="23" type="ordered locus">VIT_10s0003g01900</name>
</gene>
<dbReference type="InterPro" id="IPR001245">
    <property type="entry name" value="Ser-Thr/Tyr_kinase_cat_dom"/>
</dbReference>
<dbReference type="GO" id="GO:0004674">
    <property type="term" value="F:protein serine/threonine kinase activity"/>
    <property type="evidence" value="ECO:0007669"/>
    <property type="project" value="UniProtKB-KW"/>
</dbReference>
<evidence type="ECO:0000256" key="7">
    <source>
        <dbReference type="ARBA" id="ARBA00022692"/>
    </source>
</evidence>
<keyword evidence="3" id="KW-0723">Serine/threonine-protein kinase</keyword>
<evidence type="ECO:0000256" key="17">
    <source>
        <dbReference type="ARBA" id="ARBA00047899"/>
    </source>
</evidence>
<evidence type="ECO:0000256" key="4">
    <source>
        <dbReference type="ARBA" id="ARBA00022553"/>
    </source>
</evidence>
<dbReference type="SMR" id="F6HMD2"/>
<keyword evidence="15" id="KW-0675">Receptor</keyword>
<dbReference type="InterPro" id="IPR051824">
    <property type="entry name" value="LRR_Rcpt-Like_S/T_Kinase"/>
</dbReference>
<organism evidence="23 24">
    <name type="scientific">Vitis vinifera</name>
    <name type="common">Grape</name>
    <dbReference type="NCBI Taxonomy" id="29760"/>
    <lineage>
        <taxon>Eukaryota</taxon>
        <taxon>Viridiplantae</taxon>
        <taxon>Streptophyta</taxon>
        <taxon>Embryophyta</taxon>
        <taxon>Tracheophyta</taxon>
        <taxon>Spermatophyta</taxon>
        <taxon>Magnoliopsida</taxon>
        <taxon>eudicotyledons</taxon>
        <taxon>Gunneridae</taxon>
        <taxon>Pentapetalae</taxon>
        <taxon>rosids</taxon>
        <taxon>Vitales</taxon>
        <taxon>Vitaceae</taxon>
        <taxon>Viteae</taxon>
        <taxon>Vitis</taxon>
    </lineage>
</organism>
<keyword evidence="13 21" id="KW-1133">Transmembrane helix</keyword>
<evidence type="ECO:0000259" key="22">
    <source>
        <dbReference type="PROSITE" id="PS50011"/>
    </source>
</evidence>
<dbReference type="GO" id="GO:0016020">
    <property type="term" value="C:membrane"/>
    <property type="evidence" value="ECO:0007669"/>
    <property type="project" value="UniProtKB-SubCell"/>
</dbReference>
<proteinExistence type="predicted"/>
<feature type="domain" description="Protein kinase" evidence="22">
    <location>
        <begin position="1178"/>
        <end position="1455"/>
    </location>
</feature>
<name>F6HMD2_VITVI</name>
<evidence type="ECO:0000256" key="6">
    <source>
        <dbReference type="ARBA" id="ARBA00022679"/>
    </source>
</evidence>
<dbReference type="HOGENOM" id="CLU_000288_114_4_1"/>
<dbReference type="PANTHER" id="PTHR48006:SF66">
    <property type="entry name" value="PROTEIN KINASE DOMAIN-CONTAINING PROTEIN"/>
    <property type="match status" value="1"/>
</dbReference>
<evidence type="ECO:0000256" key="15">
    <source>
        <dbReference type="ARBA" id="ARBA00023170"/>
    </source>
</evidence>
<dbReference type="EMBL" id="FN595992">
    <property type="protein sequence ID" value="CCB55720.1"/>
    <property type="molecule type" value="Genomic_DNA"/>
</dbReference>
<dbReference type="FunFam" id="2.60.120.430:FF:000004">
    <property type="entry name" value="Putative leucine-rich repeat receptor-like serine/threonine-protein kinase"/>
    <property type="match status" value="2"/>
</dbReference>
<dbReference type="Gene3D" id="1.10.510.10">
    <property type="entry name" value="Transferase(Phosphotransferase) domain 1"/>
    <property type="match status" value="2"/>
</dbReference>
<dbReference type="SUPFAM" id="SSF52058">
    <property type="entry name" value="L domain-like"/>
    <property type="match status" value="1"/>
</dbReference>
<dbReference type="ExpressionAtlas" id="F6HMD2">
    <property type="expression patterns" value="baseline and differential"/>
</dbReference>
<keyword evidence="14 21" id="KW-0472">Membrane</keyword>
<dbReference type="Pfam" id="PF00560">
    <property type="entry name" value="LRR_1"/>
    <property type="match status" value="3"/>
</dbReference>
<evidence type="ECO:0000313" key="23">
    <source>
        <dbReference type="EMBL" id="CCB55720.1"/>
    </source>
</evidence>
<dbReference type="InterPro" id="IPR011009">
    <property type="entry name" value="Kinase-like_dom_sf"/>
</dbReference>
<evidence type="ECO:0000313" key="24">
    <source>
        <dbReference type="Proteomes" id="UP000009183"/>
    </source>
</evidence>
<evidence type="ECO:0000256" key="20">
    <source>
        <dbReference type="SAM" id="MobiDB-lite"/>
    </source>
</evidence>
<dbReference type="InterPro" id="IPR021720">
    <property type="entry name" value="Malectin_dom"/>
</dbReference>
<dbReference type="Pfam" id="PF07714">
    <property type="entry name" value="PK_Tyr_Ser-Thr"/>
    <property type="match status" value="2"/>
</dbReference>
<keyword evidence="10 19" id="KW-0547">Nucleotide-binding</keyword>
<feature type="binding site" evidence="19">
    <location>
        <position position="1206"/>
    </location>
    <ligand>
        <name>ATP</name>
        <dbReference type="ChEBI" id="CHEBI:30616"/>
    </ligand>
</feature>
<evidence type="ECO:0000256" key="12">
    <source>
        <dbReference type="ARBA" id="ARBA00022840"/>
    </source>
</evidence>
<keyword evidence="16" id="KW-0325">Glycoprotein</keyword>
<evidence type="ECO:0000256" key="16">
    <source>
        <dbReference type="ARBA" id="ARBA00023180"/>
    </source>
</evidence>
<dbReference type="PaxDb" id="29760-VIT_10s0003g01900.t01"/>
<keyword evidence="4" id="KW-0597">Phosphoprotein</keyword>
<dbReference type="SMART" id="SM00220">
    <property type="entry name" value="S_TKc"/>
    <property type="match status" value="2"/>
</dbReference>
<evidence type="ECO:0000256" key="5">
    <source>
        <dbReference type="ARBA" id="ARBA00022614"/>
    </source>
</evidence>
<keyword evidence="7 21" id="KW-0812">Transmembrane</keyword>
<dbReference type="PROSITE" id="PS00107">
    <property type="entry name" value="PROTEIN_KINASE_ATP"/>
    <property type="match status" value="1"/>
</dbReference>
<dbReference type="Gene3D" id="3.80.10.10">
    <property type="entry name" value="Ribonuclease Inhibitor"/>
    <property type="match status" value="2"/>
</dbReference>
<keyword evidence="5" id="KW-0433">Leucine-rich repeat</keyword>
<dbReference type="Gene3D" id="2.60.120.430">
    <property type="entry name" value="Galactose-binding lectin"/>
    <property type="match status" value="2"/>
</dbReference>
<dbReference type="GO" id="GO:0045088">
    <property type="term" value="P:regulation of innate immune response"/>
    <property type="evidence" value="ECO:0000318"/>
    <property type="project" value="GO_Central"/>
</dbReference>
<dbReference type="InterPro" id="IPR000719">
    <property type="entry name" value="Prot_kinase_dom"/>
</dbReference>
<dbReference type="SUPFAM" id="SSF56112">
    <property type="entry name" value="Protein kinase-like (PK-like)"/>
    <property type="match status" value="2"/>
</dbReference>
<dbReference type="InterPro" id="IPR032675">
    <property type="entry name" value="LRR_dom_sf"/>
</dbReference>
<dbReference type="GO" id="GO:0004672">
    <property type="term" value="F:protein kinase activity"/>
    <property type="evidence" value="ECO:0000318"/>
    <property type="project" value="GO_Central"/>
</dbReference>
<dbReference type="STRING" id="29760.F6HMD2"/>
<dbReference type="FunFam" id="3.80.10.10:FF:000452">
    <property type="entry name" value="Probable LRR receptor-like serine/threonine-protein kinase RFK1"/>
    <property type="match status" value="1"/>
</dbReference>
<dbReference type="Proteomes" id="UP000009183">
    <property type="component" value="Chromosome 10"/>
</dbReference>
<evidence type="ECO:0000256" key="10">
    <source>
        <dbReference type="ARBA" id="ARBA00022741"/>
    </source>
</evidence>
<evidence type="ECO:0000256" key="14">
    <source>
        <dbReference type="ARBA" id="ARBA00023136"/>
    </source>
</evidence>
<dbReference type="Gene3D" id="3.30.200.20">
    <property type="entry name" value="Phosphorylase Kinase, domain 1"/>
    <property type="match status" value="2"/>
</dbReference>
<feature type="transmembrane region" description="Helical" evidence="21">
    <location>
        <begin position="266"/>
        <end position="287"/>
    </location>
</feature>